<evidence type="ECO:0000256" key="1">
    <source>
        <dbReference type="ARBA" id="ARBA00001668"/>
    </source>
</evidence>
<dbReference type="Pfam" id="PF06827">
    <property type="entry name" value="zf-FPG_IleRS"/>
    <property type="match status" value="1"/>
</dbReference>
<organism evidence="23 24">
    <name type="scientific">Nosocomiicoccus ampullae</name>
    <dbReference type="NCBI Taxonomy" id="489910"/>
    <lineage>
        <taxon>Bacteria</taxon>
        <taxon>Bacillati</taxon>
        <taxon>Bacillota</taxon>
        <taxon>Bacilli</taxon>
        <taxon>Bacillales</taxon>
        <taxon>Staphylococcaceae</taxon>
        <taxon>Nosocomiicoccus</taxon>
    </lineage>
</organism>
<dbReference type="Pfam" id="PF01149">
    <property type="entry name" value="Fapy_DNA_glyco"/>
    <property type="match status" value="1"/>
</dbReference>
<evidence type="ECO:0000259" key="21">
    <source>
        <dbReference type="PROSITE" id="PS51066"/>
    </source>
</evidence>
<dbReference type="InterPro" id="IPR010663">
    <property type="entry name" value="Znf_FPG/IleRS"/>
</dbReference>
<comment type="subunit">
    <text evidence="4">Monomer.</text>
</comment>
<protein>
    <recommendedName>
        <fullName evidence="7">Formamidopyrimidine-DNA glycosylase</fullName>
        <ecNumber evidence="5">3.2.2.23</ecNumber>
        <ecNumber evidence="6">4.2.99.18</ecNumber>
    </recommendedName>
    <alternativeName>
        <fullName evidence="18">DNA-(apurinic or apyrimidinic site) lyase MutM</fullName>
    </alternativeName>
</protein>
<sequence>MPELPEVELVKRSLTSLIGLEIKDVVLSQTVINGHKNNRLTIVKENIDDFLKVRNSKIINIKRRGKYMYFELINDDEMFYMISHLGMSGGFFIVDHLDEITETNYKKHWHVQFKLSSGQILVYSDIRRFGEIRTIKNFDDFLPFKNMAPEYTEETAKNYFVETLKSKRYENSYIKAIIMDSKIIPGVGNIYASEALYRSGILPTRRVKNISRKRLELLFDKIVEVFELSLNAGGSTISDYRSTSGESGNMQTKFTVYGQKYCPLGHEIKTKVIGQRNTYYCTKCQR</sequence>
<dbReference type="GO" id="GO:0140078">
    <property type="term" value="F:class I DNA-(apurinic or apyrimidinic site) endonuclease activity"/>
    <property type="evidence" value="ECO:0007669"/>
    <property type="project" value="UniProtKB-EC"/>
</dbReference>
<comment type="similarity">
    <text evidence="3">Belongs to the FPG family.</text>
</comment>
<dbReference type="SUPFAM" id="SSF81624">
    <property type="entry name" value="N-terminal domain of MutM-like DNA repair proteins"/>
    <property type="match status" value="1"/>
</dbReference>
<evidence type="ECO:0000256" key="9">
    <source>
        <dbReference type="ARBA" id="ARBA00022763"/>
    </source>
</evidence>
<dbReference type="PANTHER" id="PTHR22993:SF9">
    <property type="entry name" value="FORMAMIDOPYRIMIDINE-DNA GLYCOSYLASE"/>
    <property type="match status" value="1"/>
</dbReference>
<keyword evidence="9" id="KW-0227">DNA damage</keyword>
<dbReference type="SUPFAM" id="SSF57716">
    <property type="entry name" value="Glucocorticoid receptor-like (DNA-binding domain)"/>
    <property type="match status" value="1"/>
</dbReference>
<comment type="caution">
    <text evidence="23">The sequence shown here is derived from an EMBL/GenBank/DDBJ whole genome shotgun (WGS) entry which is preliminary data.</text>
</comment>
<keyword evidence="15 23" id="KW-0456">Lyase</keyword>
<dbReference type="Pfam" id="PF06831">
    <property type="entry name" value="H2TH"/>
    <property type="match status" value="1"/>
</dbReference>
<evidence type="ECO:0000256" key="18">
    <source>
        <dbReference type="ARBA" id="ARBA00030638"/>
    </source>
</evidence>
<dbReference type="AlphaFoldDB" id="A0A9Q2HE96"/>
<dbReference type="NCBIfam" id="NF002211">
    <property type="entry name" value="PRK01103.1"/>
    <property type="match status" value="1"/>
</dbReference>
<evidence type="ECO:0000256" key="5">
    <source>
        <dbReference type="ARBA" id="ARBA00012024"/>
    </source>
</evidence>
<evidence type="ECO:0000256" key="8">
    <source>
        <dbReference type="ARBA" id="ARBA00022723"/>
    </source>
</evidence>
<dbReference type="EC" id="4.2.99.18" evidence="6"/>
<evidence type="ECO:0000256" key="7">
    <source>
        <dbReference type="ARBA" id="ARBA00016240"/>
    </source>
</evidence>
<evidence type="ECO:0000256" key="16">
    <source>
        <dbReference type="ARBA" id="ARBA00023268"/>
    </source>
</evidence>
<name>A0A9Q2HE96_9STAP</name>
<dbReference type="InterPro" id="IPR012319">
    <property type="entry name" value="FPG_cat"/>
</dbReference>
<dbReference type="CDD" id="cd08966">
    <property type="entry name" value="EcFpg-like_N"/>
    <property type="match status" value="1"/>
</dbReference>
<keyword evidence="24" id="KW-1185">Reference proteome</keyword>
<dbReference type="InterPro" id="IPR020629">
    <property type="entry name" value="FPG_Glyclase"/>
</dbReference>
<dbReference type="GO" id="GO:0006284">
    <property type="term" value="P:base-excision repair"/>
    <property type="evidence" value="ECO:0007669"/>
    <property type="project" value="InterPro"/>
</dbReference>
<keyword evidence="16" id="KW-0511">Multifunctional enzyme</keyword>
<dbReference type="InterPro" id="IPR035937">
    <property type="entry name" value="FPG_N"/>
</dbReference>
<evidence type="ECO:0000256" key="17">
    <source>
        <dbReference type="ARBA" id="ARBA00023295"/>
    </source>
</evidence>
<evidence type="ECO:0000256" key="3">
    <source>
        <dbReference type="ARBA" id="ARBA00009409"/>
    </source>
</evidence>
<evidence type="ECO:0000256" key="13">
    <source>
        <dbReference type="ARBA" id="ARBA00023125"/>
    </source>
</evidence>
<dbReference type="SUPFAM" id="SSF46946">
    <property type="entry name" value="S13-like H2TH domain"/>
    <property type="match status" value="1"/>
</dbReference>
<keyword evidence="10 20" id="KW-0863">Zinc-finger</keyword>
<evidence type="ECO:0000256" key="4">
    <source>
        <dbReference type="ARBA" id="ARBA00011245"/>
    </source>
</evidence>
<dbReference type="PROSITE" id="PS51066">
    <property type="entry name" value="ZF_FPG_2"/>
    <property type="match status" value="1"/>
</dbReference>
<keyword evidence="11 23" id="KW-0378">Hydrolase</keyword>
<evidence type="ECO:0000256" key="15">
    <source>
        <dbReference type="ARBA" id="ARBA00023239"/>
    </source>
</evidence>
<dbReference type="GO" id="GO:0034039">
    <property type="term" value="F:8-oxo-7,8-dihydroguanine DNA N-glycosylase activity"/>
    <property type="evidence" value="ECO:0007669"/>
    <property type="project" value="TreeGrafter"/>
</dbReference>
<keyword evidence="17 23" id="KW-0326">Glycosidase</keyword>
<evidence type="ECO:0000256" key="19">
    <source>
        <dbReference type="ARBA" id="ARBA00044632"/>
    </source>
</evidence>
<proteinExistence type="inferred from homology"/>
<feature type="domain" description="FPG-type" evidence="21">
    <location>
        <begin position="255"/>
        <end position="286"/>
    </location>
</feature>
<evidence type="ECO:0000313" key="23">
    <source>
        <dbReference type="EMBL" id="MBB5175299.1"/>
    </source>
</evidence>
<dbReference type="GO" id="GO:0003690">
    <property type="term" value="F:double-stranded DNA binding"/>
    <property type="evidence" value="ECO:0007669"/>
    <property type="project" value="UniProtKB-ARBA"/>
</dbReference>
<dbReference type="SMART" id="SM01232">
    <property type="entry name" value="H2TH"/>
    <property type="match status" value="1"/>
</dbReference>
<dbReference type="Proteomes" id="UP000579136">
    <property type="component" value="Unassembled WGS sequence"/>
</dbReference>
<evidence type="ECO:0000256" key="20">
    <source>
        <dbReference type="PROSITE-ProRule" id="PRU00391"/>
    </source>
</evidence>
<dbReference type="GO" id="GO:0008270">
    <property type="term" value="F:zinc ion binding"/>
    <property type="evidence" value="ECO:0007669"/>
    <property type="project" value="UniProtKB-KW"/>
</dbReference>
<keyword evidence="12" id="KW-0862">Zinc</keyword>
<keyword evidence="13" id="KW-0238">DNA-binding</keyword>
<dbReference type="EMBL" id="JACHHF010000001">
    <property type="protein sequence ID" value="MBB5175299.1"/>
    <property type="molecule type" value="Genomic_DNA"/>
</dbReference>
<evidence type="ECO:0000259" key="22">
    <source>
        <dbReference type="PROSITE" id="PS51068"/>
    </source>
</evidence>
<comment type="catalytic activity">
    <reaction evidence="19">
        <text>2'-deoxyribonucleotide-(2'-deoxyribose 5'-phosphate)-2'-deoxyribonucleotide-DNA = a 3'-end 2'-deoxyribonucleotide-(2,3-dehydro-2,3-deoxyribose 5'-phosphate)-DNA + a 5'-end 5'-phospho-2'-deoxyribonucleoside-DNA + H(+)</text>
        <dbReference type="Rhea" id="RHEA:66592"/>
        <dbReference type="Rhea" id="RHEA-COMP:13180"/>
        <dbReference type="Rhea" id="RHEA-COMP:16897"/>
        <dbReference type="Rhea" id="RHEA-COMP:17067"/>
        <dbReference type="ChEBI" id="CHEBI:15378"/>
        <dbReference type="ChEBI" id="CHEBI:136412"/>
        <dbReference type="ChEBI" id="CHEBI:157695"/>
        <dbReference type="ChEBI" id="CHEBI:167181"/>
        <dbReference type="EC" id="4.2.99.18"/>
    </reaction>
</comment>
<dbReference type="InterPro" id="IPR010979">
    <property type="entry name" value="Ribosomal_uS13-like_H2TH"/>
</dbReference>
<dbReference type="FunFam" id="1.10.8.50:FF:000003">
    <property type="entry name" value="Formamidopyrimidine-DNA glycosylase"/>
    <property type="match status" value="1"/>
</dbReference>
<dbReference type="NCBIfam" id="TIGR00577">
    <property type="entry name" value="fpg"/>
    <property type="match status" value="1"/>
</dbReference>
<evidence type="ECO:0000256" key="11">
    <source>
        <dbReference type="ARBA" id="ARBA00022801"/>
    </source>
</evidence>
<evidence type="ECO:0000256" key="6">
    <source>
        <dbReference type="ARBA" id="ARBA00012720"/>
    </source>
</evidence>
<comment type="cofactor">
    <cofactor evidence="2">
        <name>Zn(2+)</name>
        <dbReference type="ChEBI" id="CHEBI:29105"/>
    </cofactor>
</comment>
<dbReference type="InterPro" id="IPR000214">
    <property type="entry name" value="Znf_DNA_glyclase/AP_lyase"/>
</dbReference>
<accession>A0A9Q2HE96</accession>
<evidence type="ECO:0000256" key="2">
    <source>
        <dbReference type="ARBA" id="ARBA00001947"/>
    </source>
</evidence>
<keyword evidence="14" id="KW-0234">DNA repair</keyword>
<dbReference type="EC" id="3.2.2.23" evidence="5"/>
<evidence type="ECO:0000256" key="10">
    <source>
        <dbReference type="ARBA" id="ARBA00022771"/>
    </source>
</evidence>
<evidence type="ECO:0000256" key="14">
    <source>
        <dbReference type="ARBA" id="ARBA00023204"/>
    </source>
</evidence>
<dbReference type="Gene3D" id="3.20.190.10">
    <property type="entry name" value="MutM-like, N-terminal"/>
    <property type="match status" value="1"/>
</dbReference>
<evidence type="ECO:0000313" key="24">
    <source>
        <dbReference type="Proteomes" id="UP000579136"/>
    </source>
</evidence>
<dbReference type="PANTHER" id="PTHR22993">
    <property type="entry name" value="FORMAMIDOPYRIMIDINE-DNA GLYCOSYLASE"/>
    <property type="match status" value="1"/>
</dbReference>
<keyword evidence="8" id="KW-0479">Metal-binding</keyword>
<dbReference type="RefSeq" id="WP_183672731.1">
    <property type="nucleotide sequence ID" value="NZ_CBCRYX010000003.1"/>
</dbReference>
<dbReference type="InterPro" id="IPR015886">
    <property type="entry name" value="H2TH_FPG"/>
</dbReference>
<gene>
    <name evidence="23" type="ORF">HNQ45_000157</name>
</gene>
<feature type="domain" description="Formamidopyrimidine-DNA glycosylase catalytic" evidence="22">
    <location>
        <begin position="2"/>
        <end position="130"/>
    </location>
</feature>
<dbReference type="GO" id="GO:0003684">
    <property type="term" value="F:damaged DNA binding"/>
    <property type="evidence" value="ECO:0007669"/>
    <property type="project" value="InterPro"/>
</dbReference>
<evidence type="ECO:0000256" key="12">
    <source>
        <dbReference type="ARBA" id="ARBA00022833"/>
    </source>
</evidence>
<dbReference type="PROSITE" id="PS51068">
    <property type="entry name" value="FPG_CAT"/>
    <property type="match status" value="1"/>
</dbReference>
<dbReference type="Gene3D" id="1.10.8.50">
    <property type="match status" value="1"/>
</dbReference>
<reference evidence="23 24" key="1">
    <citation type="submission" date="2020-08" db="EMBL/GenBank/DDBJ databases">
        <title>Genomic Encyclopedia of Type Strains, Phase IV (KMG-IV): sequencing the most valuable type-strain genomes for metagenomic binning, comparative biology and taxonomic classification.</title>
        <authorList>
            <person name="Goeker M."/>
        </authorList>
    </citation>
    <scope>NUCLEOTIDE SEQUENCE [LARGE SCALE GENOMIC DNA]</scope>
    <source>
        <strain evidence="23 24">DSM 19163</strain>
    </source>
</reference>
<comment type="catalytic activity">
    <reaction evidence="1">
        <text>Hydrolysis of DNA containing ring-opened 7-methylguanine residues, releasing 2,6-diamino-4-hydroxy-5-(N-methyl)formamidopyrimidine.</text>
        <dbReference type="EC" id="3.2.2.23"/>
    </reaction>
</comment>
<dbReference type="SMART" id="SM00898">
    <property type="entry name" value="Fapy_DNA_glyco"/>
    <property type="match status" value="1"/>
</dbReference>